<dbReference type="InterPro" id="IPR004303">
    <property type="entry name" value="PAD"/>
</dbReference>
<dbReference type="Pfam" id="PF03068">
    <property type="entry name" value="PAD"/>
    <property type="match status" value="2"/>
</dbReference>
<dbReference type="EMBL" id="CP063458">
    <property type="protein sequence ID" value="QOV90295.1"/>
    <property type="molecule type" value="Genomic_DNA"/>
</dbReference>
<organism evidence="3 4">
    <name type="scientific">Humisphaera borealis</name>
    <dbReference type="NCBI Taxonomy" id="2807512"/>
    <lineage>
        <taxon>Bacteria</taxon>
        <taxon>Pseudomonadati</taxon>
        <taxon>Planctomycetota</taxon>
        <taxon>Phycisphaerae</taxon>
        <taxon>Tepidisphaerales</taxon>
        <taxon>Tepidisphaeraceae</taxon>
        <taxon>Humisphaera</taxon>
    </lineage>
</organism>
<dbReference type="SUPFAM" id="SSF110083">
    <property type="entry name" value="Peptidylarginine deiminase Pad4, middle domain"/>
    <property type="match status" value="1"/>
</dbReference>
<dbReference type="GO" id="GO:0004668">
    <property type="term" value="F:protein-arginine deiminase activity"/>
    <property type="evidence" value="ECO:0007669"/>
    <property type="project" value="InterPro"/>
</dbReference>
<evidence type="ECO:0000313" key="3">
    <source>
        <dbReference type="EMBL" id="QOV90295.1"/>
    </source>
</evidence>
<dbReference type="Proteomes" id="UP000593765">
    <property type="component" value="Chromosome"/>
</dbReference>
<feature type="domain" description="Protein-arginine deiminase C-terminal" evidence="1">
    <location>
        <begin position="232"/>
        <end position="485"/>
    </location>
</feature>
<dbReference type="AlphaFoldDB" id="A0A7M2WXT2"/>
<protein>
    <recommendedName>
        <fullName evidence="5">Protein-arginine deiminase C-terminal domain-containing protein</fullName>
    </recommendedName>
</protein>
<dbReference type="InterPro" id="IPR013530">
    <property type="entry name" value="PAD_C"/>
</dbReference>
<dbReference type="Pfam" id="PF08527">
    <property type="entry name" value="PAD_M"/>
    <property type="match status" value="1"/>
</dbReference>
<evidence type="ECO:0000259" key="1">
    <source>
        <dbReference type="Pfam" id="PF03068"/>
    </source>
</evidence>
<dbReference type="PANTHER" id="PTHR10837">
    <property type="entry name" value="PEPTIDYLARGININE DEIMINASE"/>
    <property type="match status" value="1"/>
</dbReference>
<feature type="domain" description="Protein-arginine deiminase (PAD) central" evidence="2">
    <location>
        <begin position="22"/>
        <end position="68"/>
    </location>
</feature>
<dbReference type="InterPro" id="IPR013733">
    <property type="entry name" value="Prot_Arg_deaminase_cen_dom"/>
</dbReference>
<dbReference type="GO" id="GO:0005509">
    <property type="term" value="F:calcium ion binding"/>
    <property type="evidence" value="ECO:0007669"/>
    <property type="project" value="InterPro"/>
</dbReference>
<dbReference type="KEGG" id="hbs:IPV69_02675"/>
<keyword evidence="4" id="KW-1185">Reference proteome</keyword>
<gene>
    <name evidence="3" type="ORF">IPV69_02675</name>
</gene>
<evidence type="ECO:0000313" key="4">
    <source>
        <dbReference type="Proteomes" id="UP000593765"/>
    </source>
</evidence>
<dbReference type="PANTHER" id="PTHR10837:SF8">
    <property type="entry name" value="PROTEIN-ARGININE DEIMINASE"/>
    <property type="match status" value="1"/>
</dbReference>
<dbReference type="InterPro" id="IPR036556">
    <property type="entry name" value="PAD_central_sf"/>
</dbReference>
<dbReference type="GO" id="GO:0005737">
    <property type="term" value="C:cytoplasm"/>
    <property type="evidence" value="ECO:0007669"/>
    <property type="project" value="InterPro"/>
</dbReference>
<name>A0A7M2WXT2_9BACT</name>
<proteinExistence type="predicted"/>
<sequence length="728" mass="78472">MQIQTLEARTLFSALFPQTDIRVDSNRDGVITVADNTKEETWTSGKLGAGAVILPNFDRDNTTSLAPDNWAGGNWNGRPAAPNNIIDNTADLADVGRFRLYRLGSDFESYQYKVTLQIIGPATDSAFHKGILPQDRVRVFFPSKQTADGNLTVQPGDVAVFGPGLGDTIRFVNNPAALNEYAMSDLGGDGYLEFGIEGLRAGAQVRLKLTIEYDPILTDIVVAGEPAEPPTVMTDTAVLRVAPFVLSDNRMKVKKAIVENMNRYGFDNAELRNTMSQVFGSRKVESRSGDIWQQDGYEIGYVAAPYGSMSAVLDLPRATDVFFEQGVTMRSFVRGTLLGSGVGVATDVAGFPHVTSSAFGGDIEGIGKAGGKPGQPGYMLASGMPQFLKDFIAAQGTHQVIDLKLDDWLSVAHVDEVIHYAADGKHVAVADPESAWALLLWAAKLNPNVKMHPTLNGNEWLPNADPAGVKASVYLNNPILRQQNMEYAMAASRLPAAWNAIKSALKLTEELTTPAAAGANTGTARLVRGGAFTQFLSGVKRTFQIKFTDADRYRLRYSDNGGTTWSGWADGQRSKDCVFPEAKAFLLKHYWTGVSKAGDVFTYATNPAATLIKMPVLFYGPDAFFQGAPIGQSVVIEGPPRLGAFTMNHVNSLVDGGTVITGKAQGPKVAWRGGTASDILEDYAAAVFRGAGYTTVRFADAAIYHNSGGSIHCGTNAIREIPTEKWWA</sequence>
<dbReference type="SUPFAM" id="SSF55909">
    <property type="entry name" value="Pentein"/>
    <property type="match status" value="1"/>
</dbReference>
<evidence type="ECO:0000259" key="2">
    <source>
        <dbReference type="Pfam" id="PF08527"/>
    </source>
</evidence>
<dbReference type="Gene3D" id="2.60.40.1700">
    <property type="entry name" value="Protein-arginine deiminase, central domain"/>
    <property type="match status" value="1"/>
</dbReference>
<dbReference type="Gene3D" id="3.75.10.10">
    <property type="entry name" value="L-arginine/glycine Amidinotransferase, Chain A"/>
    <property type="match status" value="2"/>
</dbReference>
<evidence type="ECO:0008006" key="5">
    <source>
        <dbReference type="Google" id="ProtNLM"/>
    </source>
</evidence>
<reference evidence="3 4" key="1">
    <citation type="submission" date="2020-10" db="EMBL/GenBank/DDBJ databases">
        <title>Wide distribution of Phycisphaera-like planctomycetes from WD2101 soil group in peatlands and genome analysis of the first cultivated representative.</title>
        <authorList>
            <person name="Dedysh S.N."/>
            <person name="Beletsky A.V."/>
            <person name="Ivanova A."/>
            <person name="Kulichevskaya I.S."/>
            <person name="Suzina N.E."/>
            <person name="Philippov D.A."/>
            <person name="Rakitin A.L."/>
            <person name="Mardanov A.V."/>
            <person name="Ravin N.V."/>
        </authorList>
    </citation>
    <scope>NUCLEOTIDE SEQUENCE [LARGE SCALE GENOMIC DNA]</scope>
    <source>
        <strain evidence="3 4">M1803</strain>
    </source>
</reference>
<accession>A0A7M2WXT2</accession>
<dbReference type="RefSeq" id="WP_206293374.1">
    <property type="nucleotide sequence ID" value="NZ_CP063458.1"/>
</dbReference>
<feature type="domain" description="Protein-arginine deiminase C-terminal" evidence="1">
    <location>
        <begin position="611"/>
        <end position="727"/>
    </location>
</feature>